<dbReference type="RefSeq" id="WP_308786770.1">
    <property type="nucleotide sequence ID" value="NZ_JAUSWB010000003.1"/>
</dbReference>
<evidence type="ECO:0000313" key="1">
    <source>
        <dbReference type="EMBL" id="MDQ0428601.1"/>
    </source>
</evidence>
<dbReference type="Proteomes" id="UP001241988">
    <property type="component" value="Unassembled WGS sequence"/>
</dbReference>
<gene>
    <name evidence="1" type="ORF">QOZ98_001427</name>
</gene>
<organism evidence="1 2">
    <name type="scientific">Planomicrobium stackebrandtii</name>
    <dbReference type="NCBI Taxonomy" id="253160"/>
    <lineage>
        <taxon>Bacteria</taxon>
        <taxon>Bacillati</taxon>
        <taxon>Bacillota</taxon>
        <taxon>Bacilli</taxon>
        <taxon>Bacillales</taxon>
        <taxon>Caryophanaceae</taxon>
        <taxon>Planomicrobium</taxon>
    </lineage>
</organism>
<accession>A0ABU0GUZ0</accession>
<reference evidence="1 2" key="1">
    <citation type="submission" date="2023-07" db="EMBL/GenBank/DDBJ databases">
        <title>Genomic Encyclopedia of Type Strains, Phase IV (KMG-IV): sequencing the most valuable type-strain genomes for metagenomic binning, comparative biology and taxonomic classification.</title>
        <authorList>
            <person name="Goeker M."/>
        </authorList>
    </citation>
    <scope>NUCLEOTIDE SEQUENCE [LARGE SCALE GENOMIC DNA]</scope>
    <source>
        <strain evidence="1 2">DSM 16419</strain>
    </source>
</reference>
<keyword evidence="2" id="KW-1185">Reference proteome</keyword>
<proteinExistence type="predicted"/>
<dbReference type="EMBL" id="JAUSWB010000003">
    <property type="protein sequence ID" value="MDQ0428601.1"/>
    <property type="molecule type" value="Genomic_DNA"/>
</dbReference>
<comment type="caution">
    <text evidence="1">The sequence shown here is derived from an EMBL/GenBank/DDBJ whole genome shotgun (WGS) entry which is preliminary data.</text>
</comment>
<evidence type="ECO:0000313" key="2">
    <source>
        <dbReference type="Proteomes" id="UP001241988"/>
    </source>
</evidence>
<protein>
    <submittedName>
        <fullName evidence="1">Uncharacterized protein</fullName>
    </submittedName>
</protein>
<sequence length="120" mass="13989">MKKTIFVHDISSIKHNHFSFKDNLGVIKDYPFVLKTAPDGSPYHFDKNDLLEMSHYEKDLAPHGDSSKLSKMDFIKKMKKEFYHQIRSGNMDDVLTHLYKLEGESVELKWGGSTDHNFKI</sequence>
<name>A0ABU0GUZ0_9BACL</name>